<evidence type="ECO:0000313" key="2">
    <source>
        <dbReference type="Proteomes" id="UP000031668"/>
    </source>
</evidence>
<organism evidence="1 2">
    <name type="scientific">Thelohanellus kitauei</name>
    <name type="common">Myxosporean</name>
    <dbReference type="NCBI Taxonomy" id="669202"/>
    <lineage>
        <taxon>Eukaryota</taxon>
        <taxon>Metazoa</taxon>
        <taxon>Cnidaria</taxon>
        <taxon>Myxozoa</taxon>
        <taxon>Myxosporea</taxon>
        <taxon>Bivalvulida</taxon>
        <taxon>Platysporina</taxon>
        <taxon>Myxobolidae</taxon>
        <taxon>Thelohanellus</taxon>
    </lineage>
</organism>
<sequence>MNRFAKLDSEFCYPRRVSLDEYSEYAHYCFSQGNWNVYADLSVRIFVFFRENIKECPIDYRGHFLPASIFEEHLLPIKINQYNQISYDINDSIIYFFENHMIYRFKDENGTSETDKTSLYQLSFDVASIEYDYSNSQMFLLDKKNRFFVISFNKSYIKLLSTDVISFKFHLSTM</sequence>
<gene>
    <name evidence="1" type="ORF">RF11_16349</name>
</gene>
<keyword evidence="2" id="KW-1185">Reference proteome</keyword>
<protein>
    <submittedName>
        <fullName evidence="1">Uncharacterized protein</fullName>
    </submittedName>
</protein>
<evidence type="ECO:0000313" key="1">
    <source>
        <dbReference type="EMBL" id="KII63542.1"/>
    </source>
</evidence>
<name>A0A0C2J399_THEKT</name>
<dbReference type="AlphaFoldDB" id="A0A0C2J399"/>
<dbReference type="Proteomes" id="UP000031668">
    <property type="component" value="Unassembled WGS sequence"/>
</dbReference>
<accession>A0A0C2J399</accession>
<dbReference type="EMBL" id="JWZT01004658">
    <property type="protein sequence ID" value="KII63542.1"/>
    <property type="molecule type" value="Genomic_DNA"/>
</dbReference>
<comment type="caution">
    <text evidence="1">The sequence shown here is derived from an EMBL/GenBank/DDBJ whole genome shotgun (WGS) entry which is preliminary data.</text>
</comment>
<proteinExistence type="predicted"/>
<reference evidence="1 2" key="1">
    <citation type="journal article" date="2014" name="Genome Biol. Evol.">
        <title>The genome of the myxosporean Thelohanellus kitauei shows adaptations to nutrient acquisition within its fish host.</title>
        <authorList>
            <person name="Yang Y."/>
            <person name="Xiong J."/>
            <person name="Zhou Z."/>
            <person name="Huo F."/>
            <person name="Miao W."/>
            <person name="Ran C."/>
            <person name="Liu Y."/>
            <person name="Zhang J."/>
            <person name="Feng J."/>
            <person name="Wang M."/>
            <person name="Wang M."/>
            <person name="Wang L."/>
            <person name="Yao B."/>
        </authorList>
    </citation>
    <scope>NUCLEOTIDE SEQUENCE [LARGE SCALE GENOMIC DNA]</scope>
    <source>
        <strain evidence="1">Wuqing</strain>
    </source>
</reference>